<dbReference type="Pfam" id="PF00156">
    <property type="entry name" value="Pribosyltran"/>
    <property type="match status" value="1"/>
</dbReference>
<dbReference type="InterPro" id="IPR005904">
    <property type="entry name" value="Hxn_phspho_trans"/>
</dbReference>
<evidence type="ECO:0000256" key="1">
    <source>
        <dbReference type="ARBA" id="ARBA00001946"/>
    </source>
</evidence>
<keyword evidence="8 15" id="KW-0808">Transferase</keyword>
<dbReference type="GO" id="GO:0004422">
    <property type="term" value="F:hypoxanthine phosphoribosyltransferase activity"/>
    <property type="evidence" value="ECO:0007669"/>
    <property type="project" value="InterPro"/>
</dbReference>
<dbReference type="GO" id="GO:0032263">
    <property type="term" value="P:GMP salvage"/>
    <property type="evidence" value="ECO:0007669"/>
    <property type="project" value="TreeGrafter"/>
</dbReference>
<dbReference type="GO" id="GO:0000287">
    <property type="term" value="F:magnesium ion binding"/>
    <property type="evidence" value="ECO:0007669"/>
    <property type="project" value="TreeGrafter"/>
</dbReference>
<evidence type="ECO:0000256" key="10">
    <source>
        <dbReference type="ARBA" id="ARBA00022726"/>
    </source>
</evidence>
<dbReference type="GO" id="GO:0005829">
    <property type="term" value="C:cytosol"/>
    <property type="evidence" value="ECO:0007669"/>
    <property type="project" value="TreeGrafter"/>
</dbReference>
<dbReference type="GO" id="GO:0046100">
    <property type="term" value="P:hypoxanthine metabolic process"/>
    <property type="evidence" value="ECO:0007669"/>
    <property type="project" value="TreeGrafter"/>
</dbReference>
<comment type="cofactor">
    <cofactor evidence="1 15">
        <name>Mg(2+)</name>
        <dbReference type="ChEBI" id="CHEBI:18420"/>
    </cofactor>
</comment>
<reference evidence="17" key="1">
    <citation type="submission" date="2020-10" db="EMBL/GenBank/DDBJ databases">
        <authorList>
            <person name="Gilroy R."/>
        </authorList>
    </citation>
    <scope>NUCLEOTIDE SEQUENCE</scope>
    <source>
        <strain evidence="17">6919</strain>
    </source>
</reference>
<keyword evidence="10 15" id="KW-0660">Purine salvage</keyword>
<evidence type="ECO:0000256" key="11">
    <source>
        <dbReference type="ARBA" id="ARBA00022741"/>
    </source>
</evidence>
<comment type="pathway">
    <text evidence="3 15">Purine metabolism; IMP biosynthesis via salvage pathway; IMP from hypoxanthine: step 1/1.</text>
</comment>
<keyword evidence="12 15" id="KW-0460">Magnesium</keyword>
<evidence type="ECO:0000256" key="13">
    <source>
        <dbReference type="ARBA" id="ARBA00048811"/>
    </source>
</evidence>
<evidence type="ECO:0000256" key="4">
    <source>
        <dbReference type="ARBA" id="ARBA00008391"/>
    </source>
</evidence>
<evidence type="ECO:0000256" key="8">
    <source>
        <dbReference type="ARBA" id="ARBA00022679"/>
    </source>
</evidence>
<dbReference type="AlphaFoldDB" id="A0A9D9IMW3"/>
<protein>
    <recommendedName>
        <fullName evidence="5 15">Hypoxanthine phosphoribosyltransferase</fullName>
        <ecNumber evidence="5 15">2.4.2.8</ecNumber>
    </recommendedName>
</protein>
<evidence type="ECO:0000259" key="16">
    <source>
        <dbReference type="Pfam" id="PF00156"/>
    </source>
</evidence>
<evidence type="ECO:0000256" key="7">
    <source>
        <dbReference type="ARBA" id="ARBA00022676"/>
    </source>
</evidence>
<evidence type="ECO:0000256" key="15">
    <source>
        <dbReference type="RuleBase" id="RU364099"/>
    </source>
</evidence>
<dbReference type="InterPro" id="IPR050408">
    <property type="entry name" value="HGPRT"/>
</dbReference>
<evidence type="ECO:0000313" key="18">
    <source>
        <dbReference type="Proteomes" id="UP000823598"/>
    </source>
</evidence>
<comment type="subcellular location">
    <subcellularLocation>
        <location evidence="2 15">Cytoplasm</location>
    </subcellularLocation>
</comment>
<dbReference type="EMBL" id="JADIMC010000032">
    <property type="protein sequence ID" value="MBO8475844.1"/>
    <property type="molecule type" value="Genomic_DNA"/>
</dbReference>
<dbReference type="EC" id="2.4.2.8" evidence="5 15"/>
<evidence type="ECO:0000256" key="9">
    <source>
        <dbReference type="ARBA" id="ARBA00022723"/>
    </source>
</evidence>
<proteinExistence type="inferred from homology"/>
<dbReference type="Gene3D" id="3.40.50.2020">
    <property type="match status" value="1"/>
</dbReference>
<dbReference type="PANTHER" id="PTHR43340">
    <property type="entry name" value="HYPOXANTHINE-GUANINE PHOSPHORIBOSYLTRANSFERASE"/>
    <property type="match status" value="1"/>
</dbReference>
<evidence type="ECO:0000256" key="6">
    <source>
        <dbReference type="ARBA" id="ARBA00022490"/>
    </source>
</evidence>
<evidence type="ECO:0000256" key="12">
    <source>
        <dbReference type="ARBA" id="ARBA00022842"/>
    </source>
</evidence>
<dbReference type="GO" id="GO:0006166">
    <property type="term" value="P:purine ribonucleoside salvage"/>
    <property type="evidence" value="ECO:0007669"/>
    <property type="project" value="UniProtKB-KW"/>
</dbReference>
<accession>A0A9D9IMW3</accession>
<dbReference type="SUPFAM" id="SSF53271">
    <property type="entry name" value="PRTase-like"/>
    <property type="match status" value="1"/>
</dbReference>
<keyword evidence="11 15" id="KW-0547">Nucleotide-binding</keyword>
<dbReference type="InterPro" id="IPR000836">
    <property type="entry name" value="PRTase_dom"/>
</dbReference>
<dbReference type="Proteomes" id="UP000823598">
    <property type="component" value="Unassembled WGS sequence"/>
</dbReference>
<evidence type="ECO:0000256" key="14">
    <source>
        <dbReference type="ARBA" id="ARBA00049402"/>
    </source>
</evidence>
<dbReference type="CDD" id="cd06223">
    <property type="entry name" value="PRTases_typeI"/>
    <property type="match status" value="1"/>
</dbReference>
<evidence type="ECO:0000256" key="3">
    <source>
        <dbReference type="ARBA" id="ARBA00004669"/>
    </source>
</evidence>
<organism evidence="17 18">
    <name type="scientific">Candidatus Limisoma faecipullorum</name>
    <dbReference type="NCBI Taxonomy" id="2840854"/>
    <lineage>
        <taxon>Bacteria</taxon>
        <taxon>Pseudomonadati</taxon>
        <taxon>Bacteroidota</taxon>
        <taxon>Bacteroidia</taxon>
        <taxon>Bacteroidales</taxon>
        <taxon>Candidatus Limisoma</taxon>
    </lineage>
</organism>
<dbReference type="GO" id="GO:0006178">
    <property type="term" value="P:guanine salvage"/>
    <property type="evidence" value="ECO:0007669"/>
    <property type="project" value="TreeGrafter"/>
</dbReference>
<feature type="domain" description="Phosphoribosyltransferase" evidence="16">
    <location>
        <begin position="18"/>
        <end position="162"/>
    </location>
</feature>
<dbReference type="GO" id="GO:0000166">
    <property type="term" value="F:nucleotide binding"/>
    <property type="evidence" value="ECO:0007669"/>
    <property type="project" value="UniProtKB-KW"/>
</dbReference>
<sequence>MDKITINGMTFVPYITNGEIQRRIREVARQIKDDCGDRNPLFVCVLNGAFIFAADLFRAADFAAEISFIRFKSYSGTESTGEIRQLLGLDKDIKGRTVVIVEDIVDTGYTAEKLVEEIMRHEPADVKFATLLHKPDSAKVDVKIDYCCFEIPSKFIIGYGLDLDECARNLPDIYILESNQ</sequence>
<dbReference type="GO" id="GO:0032264">
    <property type="term" value="P:IMP salvage"/>
    <property type="evidence" value="ECO:0007669"/>
    <property type="project" value="TreeGrafter"/>
</dbReference>
<evidence type="ECO:0000256" key="5">
    <source>
        <dbReference type="ARBA" id="ARBA00011895"/>
    </source>
</evidence>
<reference evidence="17" key="2">
    <citation type="journal article" date="2021" name="PeerJ">
        <title>Extensive microbial diversity within the chicken gut microbiome revealed by metagenomics and culture.</title>
        <authorList>
            <person name="Gilroy R."/>
            <person name="Ravi A."/>
            <person name="Getino M."/>
            <person name="Pursley I."/>
            <person name="Horton D.L."/>
            <person name="Alikhan N.F."/>
            <person name="Baker D."/>
            <person name="Gharbi K."/>
            <person name="Hall N."/>
            <person name="Watson M."/>
            <person name="Adriaenssens E.M."/>
            <person name="Foster-Nyarko E."/>
            <person name="Jarju S."/>
            <person name="Secka A."/>
            <person name="Antonio M."/>
            <person name="Oren A."/>
            <person name="Chaudhuri R.R."/>
            <person name="La Ragione R."/>
            <person name="Hildebrand F."/>
            <person name="Pallen M.J."/>
        </authorList>
    </citation>
    <scope>NUCLEOTIDE SEQUENCE</scope>
    <source>
        <strain evidence="17">6919</strain>
    </source>
</reference>
<comment type="catalytic activity">
    <reaction evidence="14">
        <text>IMP + diphosphate = hypoxanthine + 5-phospho-alpha-D-ribose 1-diphosphate</text>
        <dbReference type="Rhea" id="RHEA:17973"/>
        <dbReference type="ChEBI" id="CHEBI:17368"/>
        <dbReference type="ChEBI" id="CHEBI:33019"/>
        <dbReference type="ChEBI" id="CHEBI:58017"/>
        <dbReference type="ChEBI" id="CHEBI:58053"/>
        <dbReference type="EC" id="2.4.2.8"/>
    </reaction>
    <physiologicalReaction direction="right-to-left" evidence="14">
        <dbReference type="Rhea" id="RHEA:17975"/>
    </physiologicalReaction>
</comment>
<keyword evidence="6 15" id="KW-0963">Cytoplasm</keyword>
<dbReference type="InterPro" id="IPR029057">
    <property type="entry name" value="PRTase-like"/>
</dbReference>
<keyword evidence="9 15" id="KW-0479">Metal-binding</keyword>
<keyword evidence="7 15" id="KW-0328">Glycosyltransferase</keyword>
<dbReference type="NCBIfam" id="TIGR01203">
    <property type="entry name" value="HGPRTase"/>
    <property type="match status" value="1"/>
</dbReference>
<dbReference type="PANTHER" id="PTHR43340:SF1">
    <property type="entry name" value="HYPOXANTHINE PHOSPHORIBOSYLTRANSFERASE"/>
    <property type="match status" value="1"/>
</dbReference>
<name>A0A9D9IMW3_9BACT</name>
<gene>
    <name evidence="17" type="primary">hpt</name>
    <name evidence="17" type="ORF">IAB88_02490</name>
</gene>
<comment type="similarity">
    <text evidence="4 15">Belongs to the purine/pyrimidine phosphoribosyltransferase family.</text>
</comment>
<evidence type="ECO:0000313" key="17">
    <source>
        <dbReference type="EMBL" id="MBO8475844.1"/>
    </source>
</evidence>
<evidence type="ECO:0000256" key="2">
    <source>
        <dbReference type="ARBA" id="ARBA00004496"/>
    </source>
</evidence>
<comment type="catalytic activity">
    <reaction evidence="13">
        <text>GMP + diphosphate = guanine + 5-phospho-alpha-D-ribose 1-diphosphate</text>
        <dbReference type="Rhea" id="RHEA:25424"/>
        <dbReference type="ChEBI" id="CHEBI:16235"/>
        <dbReference type="ChEBI" id="CHEBI:33019"/>
        <dbReference type="ChEBI" id="CHEBI:58017"/>
        <dbReference type="ChEBI" id="CHEBI:58115"/>
        <dbReference type="EC" id="2.4.2.8"/>
    </reaction>
    <physiologicalReaction direction="right-to-left" evidence="13">
        <dbReference type="Rhea" id="RHEA:25426"/>
    </physiologicalReaction>
</comment>
<comment type="caution">
    <text evidence="17">The sequence shown here is derived from an EMBL/GenBank/DDBJ whole genome shotgun (WGS) entry which is preliminary data.</text>
</comment>